<dbReference type="GO" id="GO:0046872">
    <property type="term" value="F:metal ion binding"/>
    <property type="evidence" value="ECO:0007669"/>
    <property type="project" value="UniProtKB-KW"/>
</dbReference>
<dbReference type="Proteomes" id="UP000030758">
    <property type="component" value="Unassembled WGS sequence"/>
</dbReference>
<keyword evidence="5" id="KW-0963">Cytoplasm</keyword>
<evidence type="ECO:0000259" key="10">
    <source>
        <dbReference type="Pfam" id="PF05093"/>
    </source>
</evidence>
<dbReference type="InterPro" id="IPR007785">
    <property type="entry name" value="Anamorsin"/>
</dbReference>
<comment type="subcellular location">
    <subcellularLocation>
        <location evidence="2">Cytoplasm</location>
    </subcellularLocation>
</comment>
<keyword evidence="8" id="KW-0411">Iron-sulfur</keyword>
<dbReference type="PANTHER" id="PTHR13273">
    <property type="entry name" value="ANAMORSIN"/>
    <property type="match status" value="1"/>
</dbReference>
<keyword evidence="4" id="KW-0004">4Fe-4S</keyword>
<dbReference type="InterPro" id="IPR046408">
    <property type="entry name" value="CIAPIN1"/>
</dbReference>
<comment type="similarity">
    <text evidence="3">Belongs to the anamorsin family.</text>
</comment>
<evidence type="ECO:0000256" key="4">
    <source>
        <dbReference type="ARBA" id="ARBA00022485"/>
    </source>
</evidence>
<evidence type="ECO:0000256" key="3">
    <source>
        <dbReference type="ARBA" id="ARBA00008169"/>
    </source>
</evidence>
<evidence type="ECO:0000256" key="7">
    <source>
        <dbReference type="ARBA" id="ARBA00023004"/>
    </source>
</evidence>
<name>A0A085NGL8_9BILA</name>
<reference evidence="11" key="1">
    <citation type="journal article" date="2014" name="Nat. Genet.">
        <title>Genome and transcriptome of the porcine whipworm Trichuris suis.</title>
        <authorList>
            <person name="Jex A.R."/>
            <person name="Nejsum P."/>
            <person name="Schwarz E.M."/>
            <person name="Hu L."/>
            <person name="Young N.D."/>
            <person name="Hall R.S."/>
            <person name="Korhonen P.K."/>
            <person name="Liao S."/>
            <person name="Thamsborg S."/>
            <person name="Xia J."/>
            <person name="Xu P."/>
            <person name="Wang S."/>
            <person name="Scheerlinck J.P."/>
            <person name="Hofmann A."/>
            <person name="Sternberg P.W."/>
            <person name="Wang J."/>
            <person name="Gasser R.B."/>
        </authorList>
    </citation>
    <scope>NUCLEOTIDE SEQUENCE [LARGE SCALE GENOMIC DNA]</scope>
    <source>
        <strain evidence="11">DCEP-RM93F</strain>
    </source>
</reference>
<evidence type="ECO:0000313" key="11">
    <source>
        <dbReference type="EMBL" id="KFD68614.1"/>
    </source>
</evidence>
<dbReference type="EMBL" id="KL367503">
    <property type="protein sequence ID" value="KFD68614.1"/>
    <property type="molecule type" value="Genomic_DNA"/>
</dbReference>
<evidence type="ECO:0000256" key="2">
    <source>
        <dbReference type="ARBA" id="ARBA00004496"/>
    </source>
</evidence>
<proteinExistence type="inferred from homology"/>
<feature type="domain" description="Anamorsin C-terminal" evidence="10">
    <location>
        <begin position="197"/>
        <end position="226"/>
    </location>
</feature>
<dbReference type="GO" id="GO:0051539">
    <property type="term" value="F:4 iron, 4 sulfur cluster binding"/>
    <property type="evidence" value="ECO:0007669"/>
    <property type="project" value="UniProtKB-KW"/>
</dbReference>
<accession>A0A085NGL8</accession>
<evidence type="ECO:0000256" key="5">
    <source>
        <dbReference type="ARBA" id="ARBA00022490"/>
    </source>
</evidence>
<sequence length="337" mass="37406">MPILSGAFVQSKILFVNLQKASDSGSALSKCAEDLLNAVTAETNLFNGQLFILNSEALSKADQLRDIDECILINNGAVEDEVLAVMLKCLRKRGVLTLAVVQSGGINLSNVQRLIDQLYFAGFMCVEQIKNYMSGFTAIRCRKPFLDVGEGAPTKTEISAKQETGKVWLLNTNDIDDDLIDENELVKLDDLKVMRLQPRACGVEKQQAKRKPCKNCTCGLAERMDNIGNEPVKSSCGSVSSNVYFIKCIIWGKHLLTELCNVTVELILKSYMRRRVILVMHSVVPHVLTAVCLLLNPEKRCNYPTRTSLISEKQSNHRCFSENRFISSAESCACPTC</sequence>
<dbReference type="GO" id="GO:0005737">
    <property type="term" value="C:cytoplasm"/>
    <property type="evidence" value="ECO:0007669"/>
    <property type="project" value="UniProtKB-SubCell"/>
</dbReference>
<keyword evidence="9" id="KW-0496">Mitochondrion</keyword>
<protein>
    <recommendedName>
        <fullName evidence="10">Anamorsin C-terminal domain-containing protein</fullName>
    </recommendedName>
</protein>
<comment type="cofactor">
    <cofactor evidence="1">
        <name>[4Fe-4S] cluster</name>
        <dbReference type="ChEBI" id="CHEBI:49883"/>
    </cofactor>
</comment>
<evidence type="ECO:0000256" key="1">
    <source>
        <dbReference type="ARBA" id="ARBA00001966"/>
    </source>
</evidence>
<keyword evidence="6" id="KW-0479">Metal-binding</keyword>
<dbReference type="AlphaFoldDB" id="A0A085NGL8"/>
<evidence type="ECO:0000256" key="6">
    <source>
        <dbReference type="ARBA" id="ARBA00022723"/>
    </source>
</evidence>
<evidence type="ECO:0000256" key="9">
    <source>
        <dbReference type="ARBA" id="ARBA00023128"/>
    </source>
</evidence>
<gene>
    <name evidence="11" type="ORF">M514_00349</name>
</gene>
<dbReference type="PANTHER" id="PTHR13273:SF14">
    <property type="entry name" value="ANAMORSIN"/>
    <property type="match status" value="1"/>
</dbReference>
<evidence type="ECO:0000256" key="8">
    <source>
        <dbReference type="ARBA" id="ARBA00023014"/>
    </source>
</evidence>
<dbReference type="Pfam" id="PF05093">
    <property type="entry name" value="CIAPIN1"/>
    <property type="match status" value="1"/>
</dbReference>
<keyword evidence="7" id="KW-0408">Iron</keyword>
<dbReference type="GO" id="GO:0016226">
    <property type="term" value="P:iron-sulfur cluster assembly"/>
    <property type="evidence" value="ECO:0007669"/>
    <property type="project" value="InterPro"/>
</dbReference>
<organism evidence="11">
    <name type="scientific">Trichuris suis</name>
    <name type="common">pig whipworm</name>
    <dbReference type="NCBI Taxonomy" id="68888"/>
    <lineage>
        <taxon>Eukaryota</taxon>
        <taxon>Metazoa</taxon>
        <taxon>Ecdysozoa</taxon>
        <taxon>Nematoda</taxon>
        <taxon>Enoplea</taxon>
        <taxon>Dorylaimia</taxon>
        <taxon>Trichinellida</taxon>
        <taxon>Trichuridae</taxon>
        <taxon>Trichuris</taxon>
    </lineage>
</organism>